<sequence length="59" mass="6943">MITLPESPRWLYRKGREEEAKSLLRRIYPLEEAEAEINTLKESVELEIKEAESSDKHSI</sequence>
<dbReference type="Gene3D" id="1.10.286.90">
    <property type="entry name" value="MFS transporter, transmembrane helix TM10b"/>
    <property type="match status" value="1"/>
</dbReference>
<keyword evidence="7" id="KW-1185">Reference proteome</keyword>
<name>A0A392VET0_9FABA</name>
<dbReference type="EMBL" id="LXQA011123905">
    <property type="protein sequence ID" value="MCI85789.1"/>
    <property type="molecule type" value="Genomic_DNA"/>
</dbReference>
<feature type="non-terminal residue" evidence="6">
    <location>
        <position position="59"/>
    </location>
</feature>
<dbReference type="AlphaFoldDB" id="A0A392VET0"/>
<evidence type="ECO:0000313" key="7">
    <source>
        <dbReference type="Proteomes" id="UP000265520"/>
    </source>
</evidence>
<dbReference type="InterPro" id="IPR005828">
    <property type="entry name" value="MFS_sugar_transport-like"/>
</dbReference>
<keyword evidence="4" id="KW-1133">Transmembrane helix</keyword>
<dbReference type="GO" id="GO:0016020">
    <property type="term" value="C:membrane"/>
    <property type="evidence" value="ECO:0007669"/>
    <property type="project" value="UniProtKB-SubCell"/>
</dbReference>
<evidence type="ECO:0000256" key="2">
    <source>
        <dbReference type="ARBA" id="ARBA00022448"/>
    </source>
</evidence>
<comment type="caution">
    <text evidence="6">The sequence shown here is derived from an EMBL/GenBank/DDBJ whole genome shotgun (WGS) entry which is preliminary data.</text>
</comment>
<reference evidence="6 7" key="1">
    <citation type="journal article" date="2018" name="Front. Plant Sci.">
        <title>Red Clover (Trifolium pratense) and Zigzag Clover (T. medium) - A Picture of Genomic Similarities and Differences.</title>
        <authorList>
            <person name="Dluhosova J."/>
            <person name="Istvanek J."/>
            <person name="Nedelnik J."/>
            <person name="Repkova J."/>
        </authorList>
    </citation>
    <scope>NUCLEOTIDE SEQUENCE [LARGE SCALE GENOMIC DNA]</scope>
    <source>
        <strain evidence="7">cv. 10/8</strain>
        <tissue evidence="6">Leaf</tissue>
    </source>
</reference>
<accession>A0A392VET0</accession>
<proteinExistence type="predicted"/>
<dbReference type="InterPro" id="IPR050814">
    <property type="entry name" value="Myo-inositol_Transporter"/>
</dbReference>
<evidence type="ECO:0000256" key="1">
    <source>
        <dbReference type="ARBA" id="ARBA00004370"/>
    </source>
</evidence>
<dbReference type="Pfam" id="PF00083">
    <property type="entry name" value="Sugar_tr"/>
    <property type="match status" value="1"/>
</dbReference>
<keyword evidence="2" id="KW-0813">Transport</keyword>
<dbReference type="Proteomes" id="UP000265520">
    <property type="component" value="Unassembled WGS sequence"/>
</dbReference>
<organism evidence="6 7">
    <name type="scientific">Trifolium medium</name>
    <dbReference type="NCBI Taxonomy" id="97028"/>
    <lineage>
        <taxon>Eukaryota</taxon>
        <taxon>Viridiplantae</taxon>
        <taxon>Streptophyta</taxon>
        <taxon>Embryophyta</taxon>
        <taxon>Tracheophyta</taxon>
        <taxon>Spermatophyta</taxon>
        <taxon>Magnoliopsida</taxon>
        <taxon>eudicotyledons</taxon>
        <taxon>Gunneridae</taxon>
        <taxon>Pentapetalae</taxon>
        <taxon>rosids</taxon>
        <taxon>fabids</taxon>
        <taxon>Fabales</taxon>
        <taxon>Fabaceae</taxon>
        <taxon>Papilionoideae</taxon>
        <taxon>50 kb inversion clade</taxon>
        <taxon>NPAAA clade</taxon>
        <taxon>Hologalegina</taxon>
        <taxon>IRL clade</taxon>
        <taxon>Trifolieae</taxon>
        <taxon>Trifolium</taxon>
    </lineage>
</organism>
<keyword evidence="3" id="KW-0812">Transmembrane</keyword>
<dbReference type="GO" id="GO:0005366">
    <property type="term" value="F:myo-inositol:proton symporter activity"/>
    <property type="evidence" value="ECO:0007669"/>
    <property type="project" value="TreeGrafter"/>
</dbReference>
<keyword evidence="5" id="KW-0472">Membrane</keyword>
<comment type="subcellular location">
    <subcellularLocation>
        <location evidence="1">Membrane</location>
    </subcellularLocation>
</comment>
<evidence type="ECO:0000256" key="5">
    <source>
        <dbReference type="ARBA" id="ARBA00023136"/>
    </source>
</evidence>
<evidence type="ECO:0000256" key="4">
    <source>
        <dbReference type="ARBA" id="ARBA00022989"/>
    </source>
</evidence>
<dbReference type="PANTHER" id="PTHR48020:SF38">
    <property type="entry name" value="INOSITOL TRANSPORTER 2-RELATED"/>
    <property type="match status" value="1"/>
</dbReference>
<dbReference type="PANTHER" id="PTHR48020">
    <property type="entry name" value="PROTON MYO-INOSITOL COTRANSPORTER"/>
    <property type="match status" value="1"/>
</dbReference>
<evidence type="ECO:0000256" key="3">
    <source>
        <dbReference type="ARBA" id="ARBA00022692"/>
    </source>
</evidence>
<protein>
    <submittedName>
        <fullName evidence="6">Putative inositol transporter 2-like</fullName>
    </submittedName>
</protein>
<evidence type="ECO:0000313" key="6">
    <source>
        <dbReference type="EMBL" id="MCI85789.1"/>
    </source>
</evidence>